<dbReference type="PANTHER" id="PTHR13832">
    <property type="entry name" value="PROTEIN PHOSPHATASE 2C"/>
    <property type="match status" value="1"/>
</dbReference>
<feature type="domain" description="PPM-type phosphatase" evidence="7">
    <location>
        <begin position="1469"/>
        <end position="2143"/>
    </location>
</feature>
<feature type="region of interest" description="Disordered" evidence="6">
    <location>
        <begin position="1115"/>
        <end position="1139"/>
    </location>
</feature>
<dbReference type="InterPro" id="IPR001932">
    <property type="entry name" value="PPM-type_phosphatase-like_dom"/>
</dbReference>
<evidence type="ECO:0000256" key="3">
    <source>
        <dbReference type="ARBA" id="ARBA00006702"/>
    </source>
</evidence>
<feature type="compositionally biased region" description="Low complexity" evidence="6">
    <location>
        <begin position="1116"/>
        <end position="1127"/>
    </location>
</feature>
<feature type="compositionally biased region" description="Polar residues" evidence="6">
    <location>
        <begin position="41"/>
        <end position="57"/>
    </location>
</feature>
<feature type="compositionally biased region" description="Basic and acidic residues" evidence="6">
    <location>
        <begin position="1674"/>
        <end position="1687"/>
    </location>
</feature>
<dbReference type="SUPFAM" id="SSF81606">
    <property type="entry name" value="PP2C-like"/>
    <property type="match status" value="2"/>
</dbReference>
<feature type="compositionally biased region" description="Low complexity" evidence="6">
    <location>
        <begin position="1847"/>
        <end position="1860"/>
    </location>
</feature>
<feature type="compositionally biased region" description="Polar residues" evidence="6">
    <location>
        <begin position="1887"/>
        <end position="1900"/>
    </location>
</feature>
<feature type="compositionally biased region" description="Basic and acidic residues" evidence="6">
    <location>
        <begin position="1902"/>
        <end position="1913"/>
    </location>
</feature>
<dbReference type="Gene3D" id="3.60.40.10">
    <property type="entry name" value="PPM-type phosphatase domain"/>
    <property type="match status" value="2"/>
</dbReference>
<reference evidence="8 9" key="1">
    <citation type="submission" date="2024-02" db="EMBL/GenBank/DDBJ databases">
        <title>FIRST GENOME SEQUENCES OF Leishmania (Viannia) shawi, Leishmania (Viannia) lindenbergi AND Leishmania (Viannia) utingensis.</title>
        <authorList>
            <person name="Resadore F."/>
            <person name="Custodio M.G.F."/>
            <person name="Boite M.C."/>
            <person name="Cupolillo E."/>
            <person name="Ferreira G.E.M."/>
        </authorList>
    </citation>
    <scope>NUCLEOTIDE SEQUENCE [LARGE SCALE GENOMIC DNA]</scope>
    <source>
        <strain evidence="8 9">MHOM/BR/1966/M15733</strain>
    </source>
</reference>
<feature type="region of interest" description="Disordered" evidence="6">
    <location>
        <begin position="1846"/>
        <end position="1917"/>
    </location>
</feature>
<comment type="cofactor">
    <cofactor evidence="2">
        <name>Mg(2+)</name>
        <dbReference type="ChEBI" id="CHEBI:18420"/>
    </cofactor>
</comment>
<dbReference type="EC" id="3.1.3.16" evidence="4"/>
<evidence type="ECO:0000313" key="9">
    <source>
        <dbReference type="Proteomes" id="UP001500131"/>
    </source>
</evidence>
<dbReference type="Proteomes" id="UP001500131">
    <property type="component" value="Unassembled WGS sequence"/>
</dbReference>
<dbReference type="GO" id="GO:0004722">
    <property type="term" value="F:protein serine/threonine phosphatase activity"/>
    <property type="evidence" value="ECO:0007669"/>
    <property type="project" value="UniProtKB-EC"/>
</dbReference>
<feature type="region of interest" description="Disordered" evidence="6">
    <location>
        <begin position="41"/>
        <end position="100"/>
    </location>
</feature>
<evidence type="ECO:0000256" key="1">
    <source>
        <dbReference type="ARBA" id="ARBA00001936"/>
    </source>
</evidence>
<protein>
    <recommendedName>
        <fullName evidence="4">protein-serine/threonine phosphatase</fullName>
        <ecNumber evidence="4">3.1.3.16</ecNumber>
    </recommendedName>
</protein>
<proteinExistence type="inferred from homology"/>
<feature type="region of interest" description="Disordered" evidence="6">
    <location>
        <begin position="530"/>
        <end position="550"/>
    </location>
</feature>
<feature type="region of interest" description="Disordered" evidence="6">
    <location>
        <begin position="1647"/>
        <end position="1694"/>
    </location>
</feature>
<feature type="compositionally biased region" description="Polar residues" evidence="6">
    <location>
        <begin position="65"/>
        <end position="98"/>
    </location>
</feature>
<evidence type="ECO:0000256" key="2">
    <source>
        <dbReference type="ARBA" id="ARBA00001946"/>
    </source>
</evidence>
<evidence type="ECO:0000256" key="4">
    <source>
        <dbReference type="ARBA" id="ARBA00013081"/>
    </source>
</evidence>
<feature type="compositionally biased region" description="Low complexity" evidence="6">
    <location>
        <begin position="124"/>
        <end position="134"/>
    </location>
</feature>
<sequence>MDQPSMSSTSLLVASPVMCTATRVVSSSTADREEVTLASVASGTSVPGATRSSTSLPTRFVSEARGSSPTPSTQLLAGTSSLSRDSAWTTPAPNSTHSPRVAATAATARYASCGATQRNHSNRDSSSSSRGCRPLSPPLVQTTPASTTATATTTLQVTHSQQVWRAGWEMAAITSYAGDGVSSVAGPCHEAEACRGCSTIYRCSEPSASSSSSFVSAAATTKARARRSERRPSCVVRAELMDSASPVDVRSRCCVKAAAAPLTVQGLTSNSIDVPADITGAPLSDELVAVGVPVRERSDLHAVSRVAEVDFIAVTRTATSPTSSSPLTLSAPFQLRDTGTSDVPCWQMSPEEDGSCPEGAEYINLLELLTRASSTHEGLDAVSTDEVVPPLPGMDTVAHVEEPAACSPSPDVPLDNALSAIHIPKVGNVSRNDTVERAAVNNLEFGEHKQAPVFRSLSLPHGLIDDDAAPHTGRAKEWQSAVVSSRSQNNIAAALASSGRTVQETGSNSSDGPSVMLLHSLVAPRLSPWGTQLESRGDADNDASAESARPTPLLSLSEAHHNGSGVFAGRQLRAGPSGTAATTFTDVAAPASAAAAVVPATARSQSTTSSTPLLDSFRIVLSPCPSSIAPSFSLVPCPSTSRVSSPVSISARVVQQRWRGQVRACTGVGAGDGCGTSPLPVAAHSLELAGGRALGSWLPPPLAHAVETSRSGRVAGDGAWGAVRVTPLQDWERSPWRWSGDGNGADEVTEPMPLHPTCWGTTANLSEGVSGLRRGCVSPSTHDAPAYNGPRSSCSHAATLSLRSGLPQPRFASLDATPPPEPHSQQLPDCACNSLALANAATEGLSRVSPAAHALSSPSLPRQAEPLPLLRPDHGQRDGSCSNGAAPWTRDLLSPPAPHITAFAHPTAMQHSGDSVGPGIPAAAAIAGRCGGTCNLPLLTTAATTSVLGTSASASPLTTRWSEFYTRAEHVGCTHLGQVESGDAYRATSWSPTPVMTAYRYDSSFRLSPTVASSYSSSARRLPAQPAHFATTASSLLQICSFTDIACRCVADEATLTTDTSLAGADGEDFVSTCSTPPPRASLSLLSQRVPGCTSSGRKEDVCLWHATATSARMLTRTSSSRPRGSPLAGATKASTESLWTPSLRTSPTAVTAVGDLGGKGGVGHTCSRGRRPCCSDAVYAAPADGDGLVHFGVESELCGLQRDVNAKLPFSGSLSSALLTSTGVALEVHQQASPTTLCVDSERGGADCNDVGSSSVYVPSALLLVPPPPLVALPAHWCSFSIASPRGGDLTTPTVAIRTADTTATTSAFYASSPRRPSPVPSIPEQSALLAASMAMNESLVEGGGVTAALAKGDEEAEMLATLDAPTDVTTVSAEGVSSLLPTSSSAVSPATQFQCAFSSLRGCRNRQEDSVMLVANLPVRMRSSAIAVPSTEAAHTAPASAREVSGASARSSTGAVGEHTQWAEEDSIAATAVTQHISSEQGEVVFACFGVFDGHCGDAVASLASQFFPEHFEHAVKTYQRQWEQDQRDSRGASRGAGSSAQLGKEVLGSCDCRPEGPVAEELRGHREAAPMEAVKFQRIVSAALVQALVHLDLTLYNVLHRDAHGPSVQRRDAGSTASVAVFFKLPTAAASCHSDAREVAGSWANGTSLLPTGNGDAPSESGGSAATRPPGRQEEPWKQGEHCEAPTSPMPAAQAGDTYRLCIANLGDSRAIVGNLQTGEVLLRTTDHRISTYPSEAARIRAAGGVVELDRIDGSLDVTRGLGDYRYKVEPEQWWDSTAATAESSATGMPASVSSALLAVSAAAAAVTSLSSHAEVVAGSLPPANTPRCSDASEDALVMRELRWPSSSSTPLRSLMSDDVDGGGATLEDSQRASNAGCTDDEAQSVSAPLSQESLPSDSAERMGDAHTIQEEGSQQILAPSSLPPISPSSPLSSQPRYASVSAVALTSNAVSNIADVYEWEVHRGEVLIIGSDGVWDRMTSEDVLSFVRCELLTAEQQSKAAAGNMIHGNDTPVEASNGVRMRAWKSPGLDRAGPEVSGATGAPLVFFSETLEGTPPRQQSPCHQQRRTSACCYPAGLLCTPDGSGAASYDQDDAANLLASTTGSAPCLFAVQAAARRLTEHVVNNLFGSDNTSVVVVAFD</sequence>
<dbReference type="SMART" id="SM00332">
    <property type="entry name" value="PP2Cc"/>
    <property type="match status" value="1"/>
</dbReference>
<feature type="compositionally biased region" description="Basic and acidic residues" evidence="6">
    <location>
        <begin position="1525"/>
        <end position="1534"/>
    </location>
</feature>
<comment type="caution">
    <text evidence="8">The sequence shown here is derived from an EMBL/GenBank/DDBJ whole genome shotgun (WGS) entry which is preliminary data.</text>
</comment>
<name>A0AAW3AW04_9TRYP</name>
<gene>
    <name evidence="8" type="ORF">Q4I31_001203</name>
</gene>
<comment type="cofactor">
    <cofactor evidence="1">
        <name>Mn(2+)</name>
        <dbReference type="ChEBI" id="CHEBI:29035"/>
    </cofactor>
</comment>
<dbReference type="PROSITE" id="PS51746">
    <property type="entry name" value="PPM_2"/>
    <property type="match status" value="1"/>
</dbReference>
<dbReference type="PANTHER" id="PTHR13832:SF565">
    <property type="entry name" value="AT28366P-RELATED"/>
    <property type="match status" value="1"/>
</dbReference>
<comment type="similarity">
    <text evidence="3">Belongs to the PP2C family.</text>
</comment>
<evidence type="ECO:0000256" key="5">
    <source>
        <dbReference type="ARBA" id="ARBA00023211"/>
    </source>
</evidence>
<dbReference type="EMBL" id="JBAMZK010000007">
    <property type="protein sequence ID" value="KAL0512668.1"/>
    <property type="molecule type" value="Genomic_DNA"/>
</dbReference>
<evidence type="ECO:0000313" key="8">
    <source>
        <dbReference type="EMBL" id="KAL0512668.1"/>
    </source>
</evidence>
<feature type="region of interest" description="Disordered" evidence="6">
    <location>
        <begin position="1432"/>
        <end position="1462"/>
    </location>
</feature>
<organism evidence="8 9">
    <name type="scientific">Leishmania lindenbergi</name>
    <dbReference type="NCBI Taxonomy" id="651832"/>
    <lineage>
        <taxon>Eukaryota</taxon>
        <taxon>Discoba</taxon>
        <taxon>Euglenozoa</taxon>
        <taxon>Kinetoplastea</taxon>
        <taxon>Metakinetoplastina</taxon>
        <taxon>Trypanosomatida</taxon>
        <taxon>Trypanosomatidae</taxon>
        <taxon>Leishmaniinae</taxon>
        <taxon>Leishmania</taxon>
    </lineage>
</organism>
<keyword evidence="5" id="KW-0464">Manganese</keyword>
<dbReference type="InterPro" id="IPR015655">
    <property type="entry name" value="PP2C"/>
</dbReference>
<evidence type="ECO:0000259" key="7">
    <source>
        <dbReference type="PROSITE" id="PS51746"/>
    </source>
</evidence>
<keyword evidence="9" id="KW-1185">Reference proteome</keyword>
<dbReference type="Pfam" id="PF00481">
    <property type="entry name" value="PP2C"/>
    <property type="match status" value="1"/>
</dbReference>
<dbReference type="InterPro" id="IPR036457">
    <property type="entry name" value="PPM-type-like_dom_sf"/>
</dbReference>
<evidence type="ECO:0000256" key="6">
    <source>
        <dbReference type="SAM" id="MobiDB-lite"/>
    </source>
</evidence>
<feature type="region of interest" description="Disordered" evidence="6">
    <location>
        <begin position="1525"/>
        <end position="1545"/>
    </location>
</feature>
<accession>A0AAW3AW04</accession>
<feature type="region of interest" description="Disordered" evidence="6">
    <location>
        <begin position="114"/>
        <end position="148"/>
    </location>
</feature>